<accession>A0ABM1S5A0</accession>
<reference evidence="4" key="1">
    <citation type="submission" date="2025-08" db="UniProtKB">
        <authorList>
            <consortium name="RefSeq"/>
        </authorList>
    </citation>
    <scope>IDENTIFICATION</scope>
    <source>
        <tissue evidence="4">Muscle</tissue>
    </source>
</reference>
<dbReference type="GeneID" id="106457039"/>
<dbReference type="RefSeq" id="XP_022238805.1">
    <property type="nucleotide sequence ID" value="XM_022383097.1"/>
</dbReference>
<proteinExistence type="predicted"/>
<evidence type="ECO:0000313" key="3">
    <source>
        <dbReference type="Proteomes" id="UP000694941"/>
    </source>
</evidence>
<evidence type="ECO:0000256" key="1">
    <source>
        <dbReference type="SAM" id="MobiDB-lite"/>
    </source>
</evidence>
<evidence type="ECO:0000313" key="4">
    <source>
        <dbReference type="RefSeq" id="XP_022238805.1"/>
    </source>
</evidence>
<evidence type="ECO:0000256" key="2">
    <source>
        <dbReference type="SAM" id="SignalP"/>
    </source>
</evidence>
<gene>
    <name evidence="4" type="primary">LOC106457039</name>
</gene>
<feature type="signal peptide" evidence="2">
    <location>
        <begin position="1"/>
        <end position="15"/>
    </location>
</feature>
<keyword evidence="2" id="KW-0732">Signal</keyword>
<keyword evidence="3" id="KW-1185">Reference proteome</keyword>
<feature type="region of interest" description="Disordered" evidence="1">
    <location>
        <begin position="57"/>
        <end position="84"/>
    </location>
</feature>
<organism evidence="3 4">
    <name type="scientific">Limulus polyphemus</name>
    <name type="common">Atlantic horseshoe crab</name>
    <dbReference type="NCBI Taxonomy" id="6850"/>
    <lineage>
        <taxon>Eukaryota</taxon>
        <taxon>Metazoa</taxon>
        <taxon>Ecdysozoa</taxon>
        <taxon>Arthropoda</taxon>
        <taxon>Chelicerata</taxon>
        <taxon>Merostomata</taxon>
        <taxon>Xiphosura</taxon>
        <taxon>Limulidae</taxon>
        <taxon>Limulus</taxon>
    </lineage>
</organism>
<dbReference type="Proteomes" id="UP000694941">
    <property type="component" value="Unplaced"/>
</dbReference>
<feature type="compositionally biased region" description="Polar residues" evidence="1">
    <location>
        <begin position="72"/>
        <end position="84"/>
    </location>
</feature>
<name>A0ABM1S5A0_LIMPO</name>
<protein>
    <submittedName>
        <fullName evidence="4">Uncharacterized protein LOC106457039 isoform X2</fullName>
    </submittedName>
</protein>
<sequence length="308" mass="35619">MRIWRAFFLLPPILCNLVRYLWKQPGLPLPFLDMISQGIISPKMEFSTSSVIKESTRYSTEETSSSSRSSHIHQNFSYVESPSKSQVIQQDKVTRNLRPPFVVRHVPQDSMIGQIQHNFSNSKSLEPRSRSSNVKRAHKFSSEVLVDDSGYRDKDTCCTVCRLYRKYFGKNYVGHHHPPFTGKSQVIGPTLKTGHQPRSISPNNNRWRAHSASPWREDSKGYFPADLSIDSIADSFRDMSFESDTLKKNKSMSNLSRHVYEWEDNTELSPPKKSTKVFFDDNLALEDSDLSYKYLPSRSTYLYDNHYV</sequence>
<feature type="chain" id="PRO_5046844508" evidence="2">
    <location>
        <begin position="16"/>
        <end position="308"/>
    </location>
</feature>